<evidence type="ECO:0000313" key="4">
    <source>
        <dbReference type="Proteomes" id="UP000012174"/>
    </source>
</evidence>
<dbReference type="OrthoDB" id="407477at2759"/>
<evidence type="ECO:0000256" key="1">
    <source>
        <dbReference type="SAM" id="MobiDB-lite"/>
    </source>
</evidence>
<dbReference type="Gene3D" id="3.40.50.150">
    <property type="entry name" value="Vaccinia Virus protein VP39"/>
    <property type="match status" value="1"/>
</dbReference>
<keyword evidence="4" id="KW-1185">Reference proteome</keyword>
<sequence length="284" mass="32101">MPTTRVNYILLAVATLLLIIGIANQHDGVRFTIQKAWHHESPSGAETSHPYSDADTSHSTPNTLSHTSNQPTFHEIALKYGTDKVVDHQYWFMYDKYFPAIRNDKIKMLEIGLGCDTHYGPGKSYYTWLDYFPHVDLYFMEFDEACADKWAAETTGATIFAGDQADPIFLQKFINESGGEFDVIIDDGGHTMDQQLTSLEYLWKIVKPGGLYIIEDLQTSHWPVFGGDPTMSDPNVPTMLKFIFELIDDKMIPDGTTHAISMEMRGIDCQREICTLVKKEAGTL</sequence>
<feature type="chain" id="PRO_5004085229" evidence="2">
    <location>
        <begin position="26"/>
        <end position="284"/>
    </location>
</feature>
<evidence type="ECO:0000256" key="2">
    <source>
        <dbReference type="SAM" id="SignalP"/>
    </source>
</evidence>
<keyword evidence="2" id="KW-0732">Signal</keyword>
<dbReference type="Proteomes" id="UP000012174">
    <property type="component" value="Unassembled WGS sequence"/>
</dbReference>
<dbReference type="SUPFAM" id="SSF53335">
    <property type="entry name" value="S-adenosyl-L-methionine-dependent methyltransferases"/>
    <property type="match status" value="1"/>
</dbReference>
<dbReference type="OMA" id="YYTWLEY"/>
<dbReference type="HOGENOM" id="CLU_077191_1_0_1"/>
<reference evidence="4" key="1">
    <citation type="journal article" date="2013" name="Genome Announc.">
        <title>Draft genome sequence of the grapevine dieback fungus Eutypa lata UCR-EL1.</title>
        <authorList>
            <person name="Blanco-Ulate B."/>
            <person name="Rolshausen P.E."/>
            <person name="Cantu D."/>
        </authorList>
    </citation>
    <scope>NUCLEOTIDE SEQUENCE [LARGE SCALE GENOMIC DNA]</scope>
    <source>
        <strain evidence="4">UCR-EL1</strain>
    </source>
</reference>
<dbReference type="eggNOG" id="ENOG502S4RI">
    <property type="taxonomic scope" value="Eukaryota"/>
</dbReference>
<name>M7SY14_EUTLA</name>
<feature type="compositionally biased region" description="Polar residues" evidence="1">
    <location>
        <begin position="57"/>
        <end position="68"/>
    </location>
</feature>
<dbReference type="AlphaFoldDB" id="M7SY14"/>
<protein>
    <submittedName>
        <fullName evidence="3">Putative hard-surface induced protein</fullName>
    </submittedName>
</protein>
<evidence type="ECO:0000313" key="3">
    <source>
        <dbReference type="EMBL" id="EMR69448.1"/>
    </source>
</evidence>
<accession>M7SY14</accession>
<proteinExistence type="predicted"/>
<dbReference type="KEGG" id="ela:UCREL1_3530"/>
<feature type="region of interest" description="Disordered" evidence="1">
    <location>
        <begin position="41"/>
        <end position="68"/>
    </location>
</feature>
<organism evidence="3 4">
    <name type="scientific">Eutypa lata (strain UCR-EL1)</name>
    <name type="common">Grapevine dieback disease fungus</name>
    <name type="synonym">Eutypa armeniacae</name>
    <dbReference type="NCBI Taxonomy" id="1287681"/>
    <lineage>
        <taxon>Eukaryota</taxon>
        <taxon>Fungi</taxon>
        <taxon>Dikarya</taxon>
        <taxon>Ascomycota</taxon>
        <taxon>Pezizomycotina</taxon>
        <taxon>Sordariomycetes</taxon>
        <taxon>Xylariomycetidae</taxon>
        <taxon>Xylariales</taxon>
        <taxon>Diatrypaceae</taxon>
        <taxon>Eutypa</taxon>
    </lineage>
</organism>
<dbReference type="EMBL" id="KB706081">
    <property type="protein sequence ID" value="EMR69448.1"/>
    <property type="molecule type" value="Genomic_DNA"/>
</dbReference>
<feature type="signal peptide" evidence="2">
    <location>
        <begin position="1"/>
        <end position="25"/>
    </location>
</feature>
<dbReference type="InterPro" id="IPR029063">
    <property type="entry name" value="SAM-dependent_MTases_sf"/>
</dbReference>
<gene>
    <name evidence="3" type="ORF">UCREL1_3530</name>
</gene>